<feature type="signal peptide" evidence="3">
    <location>
        <begin position="1"/>
        <end position="25"/>
    </location>
</feature>
<dbReference type="Gene3D" id="2.60.40.3210">
    <property type="entry name" value="Zona pellucida, ZP-N domain"/>
    <property type="match status" value="1"/>
</dbReference>
<protein>
    <submittedName>
        <fullName evidence="5">Zona pellucida-like domain</fullName>
    </submittedName>
</protein>
<evidence type="ECO:0000256" key="2">
    <source>
        <dbReference type="ARBA" id="ARBA00022729"/>
    </source>
</evidence>
<dbReference type="PANTHER" id="PTHR22907">
    <property type="entry name" value="GH04558P"/>
    <property type="match status" value="1"/>
</dbReference>
<proteinExistence type="predicted"/>
<dbReference type="PROSITE" id="PS51034">
    <property type="entry name" value="ZP_2"/>
    <property type="match status" value="1"/>
</dbReference>
<dbReference type="Proteomes" id="UP001458880">
    <property type="component" value="Unassembled WGS sequence"/>
</dbReference>
<evidence type="ECO:0000256" key="1">
    <source>
        <dbReference type="ARBA" id="ARBA00022460"/>
    </source>
</evidence>
<dbReference type="Pfam" id="PF25057">
    <property type="entry name" value="CUT_N"/>
    <property type="match status" value="1"/>
</dbReference>
<keyword evidence="1" id="KW-0193">Cuticle</keyword>
<dbReference type="GO" id="GO:0042302">
    <property type="term" value="F:structural constituent of cuticle"/>
    <property type="evidence" value="ECO:0007669"/>
    <property type="project" value="UniProtKB-KW"/>
</dbReference>
<evidence type="ECO:0000259" key="4">
    <source>
        <dbReference type="PROSITE" id="PS51034"/>
    </source>
</evidence>
<dbReference type="InterPro" id="IPR001507">
    <property type="entry name" value="ZP_dom"/>
</dbReference>
<evidence type="ECO:0000313" key="6">
    <source>
        <dbReference type="Proteomes" id="UP001458880"/>
    </source>
</evidence>
<sequence>MCPNHPFVLALLTVALIYANTAVNAANIPIPTTSVPEVESDVRVDCNNDEIVVSITTKSGVFNGMIYPAGLTKSSPCFGEWIKTGVPVKYKLPLRACNTMSMELDDGGIEYFNTIVVQPHLKLVTNQGRSFHIRCRYNTRNNTVTINDLGGPKLE</sequence>
<dbReference type="InterPro" id="IPR051962">
    <property type="entry name" value="Cuticlin"/>
</dbReference>
<gene>
    <name evidence="5" type="ORF">QE152_g36674</name>
</gene>
<comment type="caution">
    <text evidence="5">The sequence shown here is derived from an EMBL/GenBank/DDBJ whole genome shotgun (WGS) entry which is preliminary data.</text>
</comment>
<dbReference type="PANTHER" id="PTHR22907:SF54">
    <property type="entry name" value="GH04558P"/>
    <property type="match status" value="1"/>
</dbReference>
<reference evidence="5 6" key="1">
    <citation type="journal article" date="2024" name="BMC Genomics">
        <title>De novo assembly and annotation of Popillia japonica's genome with initial clues to its potential as an invasive pest.</title>
        <authorList>
            <person name="Cucini C."/>
            <person name="Boschi S."/>
            <person name="Funari R."/>
            <person name="Cardaioli E."/>
            <person name="Iannotti N."/>
            <person name="Marturano G."/>
            <person name="Paoli F."/>
            <person name="Bruttini M."/>
            <person name="Carapelli A."/>
            <person name="Frati F."/>
            <person name="Nardi F."/>
        </authorList>
    </citation>
    <scope>NUCLEOTIDE SEQUENCE [LARGE SCALE GENOMIC DNA]</scope>
    <source>
        <strain evidence="5">DMR45628</strain>
    </source>
</reference>
<keyword evidence="2 3" id="KW-0732">Signal</keyword>
<dbReference type="EMBL" id="JASPKY010000660">
    <property type="protein sequence ID" value="KAK9687132.1"/>
    <property type="molecule type" value="Genomic_DNA"/>
</dbReference>
<accession>A0AAW1ICU0</accession>
<name>A0AAW1ICU0_POPJA</name>
<evidence type="ECO:0000313" key="5">
    <source>
        <dbReference type="EMBL" id="KAK9687132.1"/>
    </source>
</evidence>
<feature type="chain" id="PRO_5043329321" evidence="3">
    <location>
        <begin position="26"/>
        <end position="155"/>
    </location>
</feature>
<keyword evidence="6" id="KW-1185">Reference proteome</keyword>
<feature type="domain" description="ZP" evidence="4">
    <location>
        <begin position="45"/>
        <end position="155"/>
    </location>
</feature>
<dbReference type="InterPro" id="IPR056953">
    <property type="entry name" value="CUT_N"/>
</dbReference>
<dbReference type="AlphaFoldDB" id="A0AAW1ICU0"/>
<evidence type="ECO:0000256" key="3">
    <source>
        <dbReference type="SAM" id="SignalP"/>
    </source>
</evidence>
<organism evidence="5 6">
    <name type="scientific">Popillia japonica</name>
    <name type="common">Japanese beetle</name>
    <dbReference type="NCBI Taxonomy" id="7064"/>
    <lineage>
        <taxon>Eukaryota</taxon>
        <taxon>Metazoa</taxon>
        <taxon>Ecdysozoa</taxon>
        <taxon>Arthropoda</taxon>
        <taxon>Hexapoda</taxon>
        <taxon>Insecta</taxon>
        <taxon>Pterygota</taxon>
        <taxon>Neoptera</taxon>
        <taxon>Endopterygota</taxon>
        <taxon>Coleoptera</taxon>
        <taxon>Polyphaga</taxon>
        <taxon>Scarabaeiformia</taxon>
        <taxon>Scarabaeidae</taxon>
        <taxon>Rutelinae</taxon>
        <taxon>Popillia</taxon>
    </lineage>
</organism>